<name>A0A560F0Q0_9PROT</name>
<dbReference type="InterPro" id="IPR002545">
    <property type="entry name" value="CheW-lke_dom"/>
</dbReference>
<dbReference type="Gene3D" id="2.40.50.180">
    <property type="entry name" value="CheA-289, Domain 4"/>
    <property type="match status" value="1"/>
</dbReference>
<comment type="caution">
    <text evidence="1">The sequence shown here is derived from an EMBL/GenBank/DDBJ whole genome shotgun (WGS) entry which is preliminary data.</text>
</comment>
<dbReference type="PANTHER" id="PTHR22617:SF23">
    <property type="entry name" value="CHEMOTAXIS PROTEIN CHEW"/>
    <property type="match status" value="1"/>
</dbReference>
<dbReference type="Gene3D" id="2.30.30.40">
    <property type="entry name" value="SH3 Domains"/>
    <property type="match status" value="1"/>
</dbReference>
<dbReference type="GO" id="GO:0007165">
    <property type="term" value="P:signal transduction"/>
    <property type="evidence" value="ECO:0007669"/>
    <property type="project" value="InterPro"/>
</dbReference>
<accession>A0A560F0Q0</accession>
<dbReference type="GO" id="GO:0005829">
    <property type="term" value="C:cytosol"/>
    <property type="evidence" value="ECO:0007669"/>
    <property type="project" value="TreeGrafter"/>
</dbReference>
<dbReference type="InterPro" id="IPR039315">
    <property type="entry name" value="CheW"/>
</dbReference>
<evidence type="ECO:0000313" key="2">
    <source>
        <dbReference type="Proteomes" id="UP000316545"/>
    </source>
</evidence>
<protein>
    <submittedName>
        <fullName evidence="1">Purine-binding chemotaxis protein CheW</fullName>
    </submittedName>
</protein>
<organism evidence="1 2">
    <name type="scientific">Nitrospirillum amazonense</name>
    <dbReference type="NCBI Taxonomy" id="28077"/>
    <lineage>
        <taxon>Bacteria</taxon>
        <taxon>Pseudomonadati</taxon>
        <taxon>Pseudomonadota</taxon>
        <taxon>Alphaproteobacteria</taxon>
        <taxon>Rhodospirillales</taxon>
        <taxon>Azospirillaceae</taxon>
        <taxon>Nitrospirillum</taxon>
    </lineage>
</organism>
<sequence>MSTNLPAKRTASTEVAVVKNEDFVTMTIADQVFGIPVLQVQDVLGPQRITRIPLAPPEVAGSLNLRGRIVTAIDVRLRLGLPPRAADKPGMSIVVDHKGELYSLMVDSVGEVLSLTSDDFERQPATMDARWREVSTGIYRLRENLLVVLDVSRLLNFANTEAA</sequence>
<dbReference type="Proteomes" id="UP000316545">
    <property type="component" value="Unassembled WGS sequence"/>
</dbReference>
<reference evidence="1 2" key="1">
    <citation type="submission" date="2019-06" db="EMBL/GenBank/DDBJ databases">
        <title>Genomic Encyclopedia of Type Strains, Phase IV (KMG-V): Genome sequencing to study the core and pangenomes of soil and plant-associated prokaryotes.</title>
        <authorList>
            <person name="Whitman W."/>
        </authorList>
    </citation>
    <scope>NUCLEOTIDE SEQUENCE [LARGE SCALE GENOMIC DNA]</scope>
    <source>
        <strain evidence="1 2">BR 11865</strain>
    </source>
</reference>
<dbReference type="CDD" id="cd00732">
    <property type="entry name" value="CheW"/>
    <property type="match status" value="1"/>
</dbReference>
<dbReference type="Pfam" id="PF01584">
    <property type="entry name" value="CheW"/>
    <property type="match status" value="1"/>
</dbReference>
<dbReference type="GO" id="GO:0006935">
    <property type="term" value="P:chemotaxis"/>
    <property type="evidence" value="ECO:0007669"/>
    <property type="project" value="InterPro"/>
</dbReference>
<dbReference type="PANTHER" id="PTHR22617">
    <property type="entry name" value="CHEMOTAXIS SENSOR HISTIDINE KINASE-RELATED"/>
    <property type="match status" value="1"/>
</dbReference>
<dbReference type="PROSITE" id="PS50851">
    <property type="entry name" value="CHEW"/>
    <property type="match status" value="1"/>
</dbReference>
<proteinExistence type="predicted"/>
<dbReference type="EMBL" id="VITO01000031">
    <property type="protein sequence ID" value="TWB15174.1"/>
    <property type="molecule type" value="Genomic_DNA"/>
</dbReference>
<keyword evidence="2" id="KW-1185">Reference proteome</keyword>
<dbReference type="InterPro" id="IPR036061">
    <property type="entry name" value="CheW-like_dom_sf"/>
</dbReference>
<evidence type="ECO:0000313" key="1">
    <source>
        <dbReference type="EMBL" id="TWB15174.1"/>
    </source>
</evidence>
<gene>
    <name evidence="1" type="ORF">FBZ88_13115</name>
</gene>
<dbReference type="OrthoDB" id="9794382at2"/>
<dbReference type="SUPFAM" id="SSF50341">
    <property type="entry name" value="CheW-like"/>
    <property type="match status" value="1"/>
</dbReference>
<dbReference type="SMART" id="SM00260">
    <property type="entry name" value="CheW"/>
    <property type="match status" value="1"/>
</dbReference>